<protein>
    <submittedName>
        <fullName evidence="1">Uncharacterized protein</fullName>
    </submittedName>
</protein>
<dbReference type="Proteomes" id="UP000244336">
    <property type="component" value="Chromosome 5"/>
</dbReference>
<evidence type="ECO:0000313" key="2">
    <source>
        <dbReference type="Proteomes" id="UP000244336"/>
    </source>
</evidence>
<accession>A0A2T7DGT1</accession>
<gene>
    <name evidence="1" type="ORF">GQ55_5G159400</name>
</gene>
<keyword evidence="2" id="KW-1185">Reference proteome</keyword>
<dbReference type="AlphaFoldDB" id="A0A2T7DGT1"/>
<dbReference type="EMBL" id="CM009753">
    <property type="protein sequence ID" value="PUZ54789.1"/>
    <property type="molecule type" value="Genomic_DNA"/>
</dbReference>
<organism evidence="1 2">
    <name type="scientific">Panicum hallii var. hallii</name>
    <dbReference type="NCBI Taxonomy" id="1504633"/>
    <lineage>
        <taxon>Eukaryota</taxon>
        <taxon>Viridiplantae</taxon>
        <taxon>Streptophyta</taxon>
        <taxon>Embryophyta</taxon>
        <taxon>Tracheophyta</taxon>
        <taxon>Spermatophyta</taxon>
        <taxon>Magnoliopsida</taxon>
        <taxon>Liliopsida</taxon>
        <taxon>Poales</taxon>
        <taxon>Poaceae</taxon>
        <taxon>PACMAD clade</taxon>
        <taxon>Panicoideae</taxon>
        <taxon>Panicodae</taxon>
        <taxon>Paniceae</taxon>
        <taxon>Panicinae</taxon>
        <taxon>Panicum</taxon>
        <taxon>Panicum sect. Panicum</taxon>
    </lineage>
</organism>
<reference evidence="1 2" key="1">
    <citation type="submission" date="2018-04" db="EMBL/GenBank/DDBJ databases">
        <title>WGS assembly of Panicum hallii var. hallii HAL2.</title>
        <authorList>
            <person name="Lovell J."/>
            <person name="Jenkins J."/>
            <person name="Lowry D."/>
            <person name="Mamidi S."/>
            <person name="Sreedasyam A."/>
            <person name="Weng X."/>
            <person name="Barry K."/>
            <person name="Bonette J."/>
            <person name="Campitelli B."/>
            <person name="Daum C."/>
            <person name="Gordon S."/>
            <person name="Gould B."/>
            <person name="Lipzen A."/>
            <person name="MacQueen A."/>
            <person name="Palacio-Mejia J."/>
            <person name="Plott C."/>
            <person name="Shakirov E."/>
            <person name="Shu S."/>
            <person name="Yoshinaga Y."/>
            <person name="Zane M."/>
            <person name="Rokhsar D."/>
            <person name="Grimwood J."/>
            <person name="Schmutz J."/>
            <person name="Juenger T."/>
        </authorList>
    </citation>
    <scope>NUCLEOTIDE SEQUENCE [LARGE SCALE GENOMIC DNA]</scope>
    <source>
        <strain evidence="2">cv. HAL2</strain>
    </source>
</reference>
<sequence>MKSLKGRLIGGEDLHCEGVMAVLAIHSSFLRISGLRTWPRCLWP</sequence>
<evidence type="ECO:0000313" key="1">
    <source>
        <dbReference type="EMBL" id="PUZ54789.1"/>
    </source>
</evidence>
<proteinExistence type="predicted"/>
<name>A0A2T7DGT1_9POAL</name>
<dbReference type="Gramene" id="PUZ54789">
    <property type="protein sequence ID" value="PUZ54789"/>
    <property type="gene ID" value="GQ55_5G159400"/>
</dbReference>